<organism evidence="7 8">
    <name type="scientific">Persicimonas caeni</name>
    <dbReference type="NCBI Taxonomy" id="2292766"/>
    <lineage>
        <taxon>Bacteria</taxon>
        <taxon>Deltaproteobacteria</taxon>
        <taxon>Bradymonadales</taxon>
        <taxon>Bradymonadaceae</taxon>
        <taxon>Persicimonas</taxon>
    </lineage>
</organism>
<dbReference type="Gene3D" id="3.40.50.300">
    <property type="entry name" value="P-loop containing nucleotide triphosphate hydrolases"/>
    <property type="match status" value="1"/>
</dbReference>
<dbReference type="PANTHER" id="PTHR43289">
    <property type="entry name" value="MITOGEN-ACTIVATED PROTEIN KINASE KINASE KINASE 20-RELATED"/>
    <property type="match status" value="1"/>
</dbReference>
<protein>
    <submittedName>
        <fullName evidence="7">Tetratricopeptide repeat protein</fullName>
    </submittedName>
</protein>
<feature type="domain" description="Protein kinase" evidence="6">
    <location>
        <begin position="9"/>
        <end position="294"/>
    </location>
</feature>
<dbReference type="InterPro" id="IPR017441">
    <property type="entry name" value="Protein_kinase_ATP_BS"/>
</dbReference>
<keyword evidence="8" id="KW-1185">Reference proteome</keyword>
<evidence type="ECO:0000256" key="1">
    <source>
        <dbReference type="ARBA" id="ARBA00022679"/>
    </source>
</evidence>
<dbReference type="Pfam" id="PF00069">
    <property type="entry name" value="Pkinase"/>
    <property type="match status" value="1"/>
</dbReference>
<keyword evidence="1" id="KW-0808">Transferase</keyword>
<evidence type="ECO:0000313" key="7">
    <source>
        <dbReference type="EMBL" id="QDG51392.1"/>
    </source>
</evidence>
<evidence type="ECO:0000256" key="5">
    <source>
        <dbReference type="PROSITE-ProRule" id="PRU10141"/>
    </source>
</evidence>
<dbReference type="Gene3D" id="3.30.200.20">
    <property type="entry name" value="Phosphorylase Kinase, domain 1"/>
    <property type="match status" value="1"/>
</dbReference>
<dbReference type="RefSeq" id="WP_141197875.1">
    <property type="nucleotide sequence ID" value="NZ_CP041186.1"/>
</dbReference>
<proteinExistence type="predicted"/>
<dbReference type="PROSITE" id="PS00107">
    <property type="entry name" value="PROTEIN_KINASE_ATP"/>
    <property type="match status" value="1"/>
</dbReference>
<dbReference type="PROSITE" id="PS50011">
    <property type="entry name" value="PROTEIN_KINASE_DOM"/>
    <property type="match status" value="1"/>
</dbReference>
<dbReference type="InterPro" id="IPR000719">
    <property type="entry name" value="Prot_kinase_dom"/>
</dbReference>
<evidence type="ECO:0000259" key="6">
    <source>
        <dbReference type="PROSITE" id="PS50011"/>
    </source>
</evidence>
<dbReference type="InterPro" id="IPR011009">
    <property type="entry name" value="Kinase-like_dom_sf"/>
</dbReference>
<dbReference type="Pfam" id="PF13191">
    <property type="entry name" value="AAA_16"/>
    <property type="match status" value="1"/>
</dbReference>
<dbReference type="Gene3D" id="1.25.40.10">
    <property type="entry name" value="Tetratricopeptide repeat domain"/>
    <property type="match status" value="1"/>
</dbReference>
<dbReference type="PANTHER" id="PTHR43289:SF6">
    <property type="entry name" value="SERINE_THREONINE-PROTEIN KINASE NEKL-3"/>
    <property type="match status" value="1"/>
</dbReference>
<dbReference type="EMBL" id="CP041186">
    <property type="protein sequence ID" value="QDG51392.1"/>
    <property type="molecule type" value="Genomic_DNA"/>
</dbReference>
<dbReference type="SMART" id="SM00028">
    <property type="entry name" value="TPR"/>
    <property type="match status" value="5"/>
</dbReference>
<name>A0A4Y6PST4_PERCE</name>
<dbReference type="SMART" id="SM00220">
    <property type="entry name" value="S_TKc"/>
    <property type="match status" value="1"/>
</dbReference>
<evidence type="ECO:0000256" key="2">
    <source>
        <dbReference type="ARBA" id="ARBA00022741"/>
    </source>
</evidence>
<dbReference type="PROSITE" id="PS00108">
    <property type="entry name" value="PROTEIN_KINASE_ST"/>
    <property type="match status" value="1"/>
</dbReference>
<keyword evidence="4 5" id="KW-0067">ATP-binding</keyword>
<dbReference type="Proteomes" id="UP000315995">
    <property type="component" value="Chromosome"/>
</dbReference>
<dbReference type="InterPro" id="IPR008271">
    <property type="entry name" value="Ser/Thr_kinase_AS"/>
</dbReference>
<dbReference type="InterPro" id="IPR019734">
    <property type="entry name" value="TPR_rpt"/>
</dbReference>
<accession>A0A5B8Y874</accession>
<dbReference type="Pfam" id="PF13424">
    <property type="entry name" value="TPR_12"/>
    <property type="match status" value="1"/>
</dbReference>
<gene>
    <name evidence="7" type="ORF">FIV42_11765</name>
</gene>
<dbReference type="CDD" id="cd14014">
    <property type="entry name" value="STKc_PknB_like"/>
    <property type="match status" value="1"/>
</dbReference>
<feature type="binding site" evidence="5">
    <location>
        <position position="38"/>
    </location>
    <ligand>
        <name>ATP</name>
        <dbReference type="ChEBI" id="CHEBI:30616"/>
    </ligand>
</feature>
<sequence>MYSISCGAYDLHEVIGEGGMAQVWRGVHRAKGVPVAVKVVTAGNSLEAAYVDSFEREVQAVAALNHPGIVRVFDYGRISEETARGHESLAAGSPYLVMELFEAGPLEPGRAITSWAEVCDFAFALLDALAHAHARGVIHRDIKPDNILCDDAGSPTQPNRNYPNSTYTNRRHYKLSDFGLAHAAEEGVGEAVSAGTPQYMPPEQLTGRWRDFGPWTDLYALGCLLYELVCGRLPFDHEKLLRIVHMQMHEPLPPIEPRFAVPAGLEAFLRRMVAKEPAKRFRRAADAAFALAQLEAPVARVAAPPIGPPPSQIDTDADTLMDTSPEAYTALHEGHLPTRVSHDTMADLIQTETTRGMATLPLWEGPLIDASAPKTSPDTLVDVEAALSNFEPPPPLPESWRLAEPEQKLKQLDGTGLELFGLRALPFAGRQLERDEMWRVFREVFETQGLRVVSLRGPAGIGKSSLAEWMSHRVEEMGAANALKALHSSRSGANEGVPAMLERYFGVWHCSRQQIYERIVERLEYVRPTSDGGADADVEQAEADDELARALTEIIRPAKSDTDDDGPTYQFSSHGERYATVRKLLERLGSERPVLMWLDDAVRSQMALGFVRYLMEHDSTLPILIVLTSSNETATENTVAAGYLREIEEDDRVDRLDLRPMDTAAMGELIGQALRLDDALVARLQRRAQGLPLYVTQLLGDWVSQGALVDGEAGFRLREDGAEAFPVSIAELWDRRIERLLGRFDAARRDGFEIALELAATLGHQIDQAEWLAACEARGISGAKQLLAAMFDENLARLTAPGALFAHELLTDRLVQRAQEAGRTRQNHRACARALEQVYPPSDVEAAVRSARHLMDAHALDDALDKLEATLLHLRESGDASAAMSLLDRCKKAADRLGLDENHRRRARHAWLRGHFLLMRGELREAQRCAQQAIESAERHEWHNEAGHARIIEGRSLMGQLELDAAMESYKKATRHFEATKDREGLARAKFGKGVVHTHSGEHAAAKQCFKEAAWCAELVDDGPLRAKSLVQLGTVLLAEGDPDEAFACTEQAYKIAEQAGARASRANAARHLGEIARLQKDWETARRWLQEAYDATLSAMMFVRHYDRLNLALVDLDTEHYERADTTFGELRDSFAQAQDNAALPLIDLARVLCAVALDRQDQYLEELARVADNPAPAPNMRRDMAAIAEKAAKLAEARGWDGVGVLRGVGEA</sequence>
<reference evidence="7 8" key="1">
    <citation type="submission" date="2019-06" db="EMBL/GenBank/DDBJ databases">
        <title>Persicimonas caeni gen. nov., sp. nov., a predatory bacterium isolated from solar saltern.</title>
        <authorList>
            <person name="Wang S."/>
        </authorList>
    </citation>
    <scope>NUCLEOTIDE SEQUENCE [LARGE SCALE GENOMIC DNA]</scope>
    <source>
        <strain evidence="7 8">YN101</strain>
    </source>
</reference>
<dbReference type="InterPro" id="IPR041664">
    <property type="entry name" value="AAA_16"/>
</dbReference>
<dbReference type="Gene3D" id="1.10.510.10">
    <property type="entry name" value="Transferase(Phosphotransferase) domain 1"/>
    <property type="match status" value="1"/>
</dbReference>
<evidence type="ECO:0000256" key="4">
    <source>
        <dbReference type="ARBA" id="ARBA00022840"/>
    </source>
</evidence>
<dbReference type="GO" id="GO:0005524">
    <property type="term" value="F:ATP binding"/>
    <property type="evidence" value="ECO:0007669"/>
    <property type="project" value="UniProtKB-UniRule"/>
</dbReference>
<keyword evidence="3" id="KW-0418">Kinase</keyword>
<dbReference type="SUPFAM" id="SSF52540">
    <property type="entry name" value="P-loop containing nucleoside triphosphate hydrolases"/>
    <property type="match status" value="1"/>
</dbReference>
<dbReference type="InterPro" id="IPR011990">
    <property type="entry name" value="TPR-like_helical_dom_sf"/>
</dbReference>
<evidence type="ECO:0000256" key="3">
    <source>
        <dbReference type="ARBA" id="ARBA00022777"/>
    </source>
</evidence>
<dbReference type="SUPFAM" id="SSF56112">
    <property type="entry name" value="Protein kinase-like (PK-like)"/>
    <property type="match status" value="1"/>
</dbReference>
<dbReference type="GO" id="GO:0004674">
    <property type="term" value="F:protein serine/threonine kinase activity"/>
    <property type="evidence" value="ECO:0007669"/>
    <property type="project" value="TreeGrafter"/>
</dbReference>
<dbReference type="SUPFAM" id="SSF48452">
    <property type="entry name" value="TPR-like"/>
    <property type="match status" value="1"/>
</dbReference>
<dbReference type="InterPro" id="IPR027417">
    <property type="entry name" value="P-loop_NTPase"/>
</dbReference>
<dbReference type="AlphaFoldDB" id="A0A4Y6PST4"/>
<evidence type="ECO:0000313" key="8">
    <source>
        <dbReference type="Proteomes" id="UP000315995"/>
    </source>
</evidence>
<dbReference type="OrthoDB" id="5477118at2"/>
<keyword evidence="2 5" id="KW-0547">Nucleotide-binding</keyword>
<accession>A0A4Y6PST4</accession>